<dbReference type="Gene3D" id="2.60.40.1080">
    <property type="match status" value="1"/>
</dbReference>
<dbReference type="AlphaFoldDB" id="A0A4R7V155"/>
<gene>
    <name evidence="1" type="ORF">EDF87_1164</name>
</gene>
<comment type="caution">
    <text evidence="1">The sequence shown here is derived from an EMBL/GenBank/DDBJ whole genome shotgun (WGS) entry which is preliminary data.</text>
</comment>
<evidence type="ECO:0008006" key="3">
    <source>
        <dbReference type="Google" id="ProtNLM"/>
    </source>
</evidence>
<protein>
    <recommendedName>
        <fullName evidence="3">Ig-like protein group 2</fullName>
    </recommendedName>
</protein>
<dbReference type="SUPFAM" id="SSF49373">
    <property type="entry name" value="Invasin/intimin cell-adhesion fragments"/>
    <property type="match status" value="1"/>
</dbReference>
<name>A0A4R7V155_9PSED</name>
<proteinExistence type="predicted"/>
<accession>A0A4R7V155</accession>
<dbReference type="EMBL" id="SOCQ01000016">
    <property type="protein sequence ID" value="TDV41555.1"/>
    <property type="molecule type" value="Genomic_DNA"/>
</dbReference>
<sequence>MNTRFFDEVLPEDAEVSLYAPQLPDSNTSVAGADCGIAKAFYDQRPNGAKVIIKPVLAQQPKDTFSIHVNGIMRVDSQQSQSTDDAVTLHIPKNLLRSDPGFVNELSYTVTRTTGAEETYEPPWTILYNAIRPGMEDKNGDEGHSELELGLPRDVLEDGIDADRADQGVQVWFSYPYCRPYDRIVLNCNGHDVDWVVHPDEAPATPTSTPTRIGRLLEKAELEAAGDHPQFSFTYTVFDQIGNGADLNSPWSAAIRVVVDLKGARMTAPDVAEDPDDPHDAPETIDLNKLGNKDLTIQVHVLEPLWATNDTVRVKYTATPGSGPVVAHTVEEQVGRLPFVHRLMIPNAKVIGDSVVAVLYEQIRGGIVIATSKVARARVIVKPVILAVKNSSGLDVQNGGTVSDNKVVLSGSALAGMVLRVFDGENFIEEIQTGANYKWQSKLIPIAVGQHNFTVKEKTGNQFESDPWRFQRLALNIDRTQMKLDGFSVKVPQWPKTGEDSLGNTGTRVPTGGVPPYDFASSDPLTAPVTAAGKVTGLKQGVATIYVTDREGETVSYLVAVTNVYKLQISDQTMNYPEAEAWRNSLGGRHTYDSIFRNDIVRVYSPPLRTEHVWTCTSFGHWGGYMRPDYSFNTIVNARNWTAWCLLAI</sequence>
<dbReference type="InterPro" id="IPR008964">
    <property type="entry name" value="Invasin/intimin_cell_adhesion"/>
</dbReference>
<evidence type="ECO:0000313" key="2">
    <source>
        <dbReference type="Proteomes" id="UP000295804"/>
    </source>
</evidence>
<dbReference type="Proteomes" id="UP000295804">
    <property type="component" value="Unassembled WGS sequence"/>
</dbReference>
<dbReference type="RefSeq" id="WP_134177371.1">
    <property type="nucleotide sequence ID" value="NZ_SOCQ01000016.1"/>
</dbReference>
<reference evidence="1 2" key="1">
    <citation type="submission" date="2019-03" db="EMBL/GenBank/DDBJ databases">
        <title>Genomic analyses of the natural microbiome of Caenorhabditis elegans.</title>
        <authorList>
            <person name="Samuel B."/>
        </authorList>
    </citation>
    <scope>NUCLEOTIDE SEQUENCE [LARGE SCALE GENOMIC DNA]</scope>
    <source>
        <strain evidence="1 2">BIGb0525</strain>
    </source>
</reference>
<organism evidence="1 2">
    <name type="scientific">Pseudomonas helmanticensis</name>
    <dbReference type="NCBI Taxonomy" id="1471381"/>
    <lineage>
        <taxon>Bacteria</taxon>
        <taxon>Pseudomonadati</taxon>
        <taxon>Pseudomonadota</taxon>
        <taxon>Gammaproteobacteria</taxon>
        <taxon>Pseudomonadales</taxon>
        <taxon>Pseudomonadaceae</taxon>
        <taxon>Pseudomonas</taxon>
    </lineage>
</organism>
<evidence type="ECO:0000313" key="1">
    <source>
        <dbReference type="EMBL" id="TDV41555.1"/>
    </source>
</evidence>